<evidence type="ECO:0000259" key="2">
    <source>
        <dbReference type="Pfam" id="PF08669"/>
    </source>
</evidence>
<dbReference type="InterPro" id="IPR029043">
    <property type="entry name" value="GcvT/YgfZ_C"/>
</dbReference>
<dbReference type="RefSeq" id="WP_313793081.1">
    <property type="nucleotide sequence ID" value="NZ_CP102453.1"/>
</dbReference>
<dbReference type="InterPro" id="IPR013977">
    <property type="entry name" value="GcvT_C"/>
</dbReference>
<dbReference type="Proteomes" id="UP001315967">
    <property type="component" value="Chromosome"/>
</dbReference>
<dbReference type="InterPro" id="IPR006222">
    <property type="entry name" value="GCVT_N"/>
</dbReference>
<gene>
    <name evidence="3" type="ORF">NRE15_11830</name>
</gene>
<evidence type="ECO:0000313" key="4">
    <source>
        <dbReference type="Proteomes" id="UP001315967"/>
    </source>
</evidence>
<reference evidence="3 4" key="1">
    <citation type="submission" date="2022-08" db="EMBL/GenBank/DDBJ databases">
        <title>Aerococcaceae sp. nov isolated from spoiled eye mask.</title>
        <authorList>
            <person name="Zhou G."/>
            <person name="Xie X.-B."/>
            <person name="Shi Q.-S."/>
            <person name="Wang Y.-S."/>
            <person name="Wen X."/>
            <person name="Peng H."/>
            <person name="Yang X.-J."/>
            <person name="Tao H.-B."/>
            <person name="Huang X.-M."/>
        </authorList>
    </citation>
    <scope>NUCLEOTIDE SEQUENCE [LARGE SCALE GENOMIC DNA]</scope>
    <source>
        <strain evidence="4">DM20194951</strain>
    </source>
</reference>
<dbReference type="Pfam" id="PF08669">
    <property type="entry name" value="GCV_T_C"/>
    <property type="match status" value="1"/>
</dbReference>
<dbReference type="EMBL" id="CP102453">
    <property type="protein sequence ID" value="UUX33579.1"/>
    <property type="molecule type" value="Genomic_DNA"/>
</dbReference>
<feature type="domain" description="Aminomethyltransferase C-terminal" evidence="2">
    <location>
        <begin position="253"/>
        <end position="330"/>
    </location>
</feature>
<dbReference type="Gene3D" id="3.30.1360.120">
    <property type="entry name" value="Probable tRNA modification gtpase trme, domain 1"/>
    <property type="match status" value="1"/>
</dbReference>
<evidence type="ECO:0000259" key="1">
    <source>
        <dbReference type="Pfam" id="PF01571"/>
    </source>
</evidence>
<evidence type="ECO:0000313" key="3">
    <source>
        <dbReference type="EMBL" id="UUX33579.1"/>
    </source>
</evidence>
<dbReference type="PANTHER" id="PTHR43757">
    <property type="entry name" value="AMINOMETHYLTRANSFERASE"/>
    <property type="match status" value="1"/>
</dbReference>
<dbReference type="SUPFAM" id="SSF101790">
    <property type="entry name" value="Aminomethyltransferase beta-barrel domain"/>
    <property type="match status" value="1"/>
</dbReference>
<organism evidence="3 4">
    <name type="scientific">Fundicoccus culcitae</name>
    <dbReference type="NCBI Taxonomy" id="2969821"/>
    <lineage>
        <taxon>Bacteria</taxon>
        <taxon>Bacillati</taxon>
        <taxon>Bacillota</taxon>
        <taxon>Bacilli</taxon>
        <taxon>Lactobacillales</taxon>
        <taxon>Aerococcaceae</taxon>
        <taxon>Fundicoccus</taxon>
    </lineage>
</organism>
<feature type="domain" description="GCVT N-terminal" evidence="1">
    <location>
        <begin position="6"/>
        <end position="234"/>
    </location>
</feature>
<name>A0ABY5P4A3_9LACT</name>
<dbReference type="PANTHER" id="PTHR43757:SF2">
    <property type="entry name" value="AMINOMETHYLTRANSFERASE, MITOCHONDRIAL"/>
    <property type="match status" value="1"/>
</dbReference>
<dbReference type="SUPFAM" id="SSF103025">
    <property type="entry name" value="Folate-binding domain"/>
    <property type="match status" value="1"/>
</dbReference>
<protein>
    <submittedName>
        <fullName evidence="3">Aminomethyltransferase family protein</fullName>
    </submittedName>
</protein>
<proteinExistence type="predicted"/>
<sequence>MIRKTDAETRREHEAVRNGVGFYDFTHEMIEVTGLQMGEFLDRIFANSMADLPTGKAKYTQMLNDDGIIIDDVIIFKVSDDAYWITTLYVDQMKEIFDTNITDYDAAYQDVTADYVMYVVQGPKSRDVINGVVEEAVDNLPWFSIMPNKIDDMDVHVSRAGYTGELGYEIYADASFKEAIESRIKAAGEPFDIVEITTDAKLSSLPREKGYVLMSDVGGMNPIDAGFAWAVAWDTDFIGKEALAKAKEAGSRRALLGFVLDSDDDEVAIDAGDDVMVEGEIVGQVTAVTYGYTVEKYIGYAVVDASKVGIGDRVTINDYAAELTKRAFYDVKNTRLTQ</sequence>
<dbReference type="PIRSF" id="PIRSF006487">
    <property type="entry name" value="GcvT"/>
    <property type="match status" value="1"/>
</dbReference>
<accession>A0ABY5P4A3</accession>
<keyword evidence="4" id="KW-1185">Reference proteome</keyword>
<dbReference type="Pfam" id="PF01571">
    <property type="entry name" value="GCV_T"/>
    <property type="match status" value="1"/>
</dbReference>
<dbReference type="InterPro" id="IPR028896">
    <property type="entry name" value="GcvT/YgfZ/DmdA"/>
</dbReference>
<dbReference type="InterPro" id="IPR027266">
    <property type="entry name" value="TrmE/GcvT-like"/>
</dbReference>